<proteinExistence type="predicted"/>
<name>X6NYV9_RETFI</name>
<protein>
    <submittedName>
        <fullName evidence="1">Uncharacterized protein</fullName>
    </submittedName>
</protein>
<reference evidence="1 2" key="1">
    <citation type="journal article" date="2013" name="Curr. Biol.">
        <title>The Genome of the Foraminiferan Reticulomyxa filosa.</title>
        <authorList>
            <person name="Glockner G."/>
            <person name="Hulsmann N."/>
            <person name="Schleicher M."/>
            <person name="Noegel A.A."/>
            <person name="Eichinger L."/>
            <person name="Gallinger C."/>
            <person name="Pawlowski J."/>
            <person name="Sierra R."/>
            <person name="Euteneuer U."/>
            <person name="Pillet L."/>
            <person name="Moustafa A."/>
            <person name="Platzer M."/>
            <person name="Groth M."/>
            <person name="Szafranski K."/>
            <person name="Schliwa M."/>
        </authorList>
    </citation>
    <scope>NUCLEOTIDE SEQUENCE [LARGE SCALE GENOMIC DNA]</scope>
</reference>
<dbReference type="AlphaFoldDB" id="X6NYV9"/>
<gene>
    <name evidence="1" type="ORF">RFI_06097</name>
</gene>
<accession>X6NYV9</accession>
<evidence type="ECO:0000313" key="2">
    <source>
        <dbReference type="Proteomes" id="UP000023152"/>
    </source>
</evidence>
<keyword evidence="2" id="KW-1185">Reference proteome</keyword>
<sequence length="310" mass="36247">MDFFKFCFKQRANYIAIKTKHSKQNLKKFHLRSTIINFLITNKKSQMTAIENMNLKFDSSPLSRSLSITELQKYLFNSKKKTEVEKKEENKSSHLSMKLDEKSINEFAIKDPNVFSGSNEVRFMYHNNEMVFFVGPQINAKNETLMNYVNMYHQALESCPKVTYERYGWQPDFAQRVKIDLSARLLGFVVADNHIKTNDDQNGATTGTVIKAQITLFPCAEQNAANMTAKKSSLENGKQTITEKREIALVVFPLFQRQHLATDLVRITWNVFKFTANEEWIYVMNSNKSAMFWRSLKQWYPDINFKLVRH</sequence>
<dbReference type="Proteomes" id="UP000023152">
    <property type="component" value="Unassembled WGS sequence"/>
</dbReference>
<evidence type="ECO:0000313" key="1">
    <source>
        <dbReference type="EMBL" id="ETO31024.1"/>
    </source>
</evidence>
<organism evidence="1 2">
    <name type="scientific">Reticulomyxa filosa</name>
    <dbReference type="NCBI Taxonomy" id="46433"/>
    <lineage>
        <taxon>Eukaryota</taxon>
        <taxon>Sar</taxon>
        <taxon>Rhizaria</taxon>
        <taxon>Retaria</taxon>
        <taxon>Foraminifera</taxon>
        <taxon>Monothalamids</taxon>
        <taxon>Reticulomyxidae</taxon>
        <taxon>Reticulomyxa</taxon>
    </lineage>
</organism>
<dbReference type="EMBL" id="ASPP01005176">
    <property type="protein sequence ID" value="ETO31024.1"/>
    <property type="molecule type" value="Genomic_DNA"/>
</dbReference>
<comment type="caution">
    <text evidence="1">The sequence shown here is derived from an EMBL/GenBank/DDBJ whole genome shotgun (WGS) entry which is preliminary data.</text>
</comment>